<keyword evidence="1" id="KW-0472">Membrane</keyword>
<dbReference type="EMBL" id="JACGCI010000044">
    <property type="protein sequence ID" value="KAF6752487.1"/>
    <property type="molecule type" value="Genomic_DNA"/>
</dbReference>
<sequence length="335" mass="37139">MSTLENSTTTGDHVYRLTNVPPEMYQAYALEFIGCTLSLIPYGLALSLFISCANALIPSLKRNGSRARVLQLIYVSLIFLAGTLYTIATLWIILYLKLEYPLYPGGTLAWELEHYNHPMINLGNAAFVLTSWFSDGFMMHRCYIVYSQGSRIWVVLILPGLLYLASLATGILLLTQTSLPHESLFSQINFGLAYFSIIASLHILLTLLIGCRLWMHRIQLLRTRGIDNVSVRIYTSMSSIFIESSALYSTFALLFIVPFAVGHPVAQFTLAMLAQVQVISPLLVNYRLIKQKAWTSATTRSLHATSALGLRAGEASIKLDERARQSDAGSDSAGA</sequence>
<proteinExistence type="predicted"/>
<reference evidence="2 3" key="1">
    <citation type="submission" date="2020-07" db="EMBL/GenBank/DDBJ databases">
        <title>Comparative genomics of pyrophilous fungi reveals a link between fire events and developmental genes.</title>
        <authorList>
            <consortium name="DOE Joint Genome Institute"/>
            <person name="Steindorff A.S."/>
            <person name="Carver A."/>
            <person name="Calhoun S."/>
            <person name="Stillman K."/>
            <person name="Liu H."/>
            <person name="Lipzen A."/>
            <person name="Pangilinan J."/>
            <person name="Labutti K."/>
            <person name="Bruns T.D."/>
            <person name="Grigoriev I.V."/>
        </authorList>
    </citation>
    <scope>NUCLEOTIDE SEQUENCE [LARGE SCALE GENOMIC DNA]</scope>
    <source>
        <strain evidence="2 3">CBS 144469</strain>
    </source>
</reference>
<accession>A0A8H6HUC7</accession>
<feature type="transmembrane region" description="Helical" evidence="1">
    <location>
        <begin position="39"/>
        <end position="60"/>
    </location>
</feature>
<protein>
    <submittedName>
        <fullName evidence="2">Uncharacterized protein</fullName>
    </submittedName>
</protein>
<keyword evidence="1" id="KW-0812">Transmembrane</keyword>
<dbReference type="AlphaFoldDB" id="A0A8H6HUC7"/>
<feature type="transmembrane region" description="Helical" evidence="1">
    <location>
        <begin position="265"/>
        <end position="284"/>
    </location>
</feature>
<gene>
    <name evidence="2" type="ORF">DFP72DRAFT_904964</name>
</gene>
<feature type="transmembrane region" description="Helical" evidence="1">
    <location>
        <begin position="240"/>
        <end position="259"/>
    </location>
</feature>
<comment type="caution">
    <text evidence="2">The sequence shown here is derived from an EMBL/GenBank/DDBJ whole genome shotgun (WGS) entry which is preliminary data.</text>
</comment>
<dbReference type="OrthoDB" id="3267806at2759"/>
<name>A0A8H6HUC7_9AGAR</name>
<evidence type="ECO:0000313" key="2">
    <source>
        <dbReference type="EMBL" id="KAF6752487.1"/>
    </source>
</evidence>
<keyword evidence="1" id="KW-1133">Transmembrane helix</keyword>
<dbReference type="Proteomes" id="UP000521943">
    <property type="component" value="Unassembled WGS sequence"/>
</dbReference>
<feature type="transmembrane region" description="Helical" evidence="1">
    <location>
        <begin position="72"/>
        <end position="95"/>
    </location>
</feature>
<feature type="transmembrane region" description="Helical" evidence="1">
    <location>
        <begin position="194"/>
        <end position="215"/>
    </location>
</feature>
<organism evidence="2 3">
    <name type="scientific">Ephemerocybe angulata</name>
    <dbReference type="NCBI Taxonomy" id="980116"/>
    <lineage>
        <taxon>Eukaryota</taxon>
        <taxon>Fungi</taxon>
        <taxon>Dikarya</taxon>
        <taxon>Basidiomycota</taxon>
        <taxon>Agaricomycotina</taxon>
        <taxon>Agaricomycetes</taxon>
        <taxon>Agaricomycetidae</taxon>
        <taxon>Agaricales</taxon>
        <taxon>Agaricineae</taxon>
        <taxon>Psathyrellaceae</taxon>
        <taxon>Ephemerocybe</taxon>
    </lineage>
</organism>
<feature type="transmembrane region" description="Helical" evidence="1">
    <location>
        <begin position="153"/>
        <end position="174"/>
    </location>
</feature>
<evidence type="ECO:0000256" key="1">
    <source>
        <dbReference type="SAM" id="Phobius"/>
    </source>
</evidence>
<keyword evidence="3" id="KW-1185">Reference proteome</keyword>
<evidence type="ECO:0000313" key="3">
    <source>
        <dbReference type="Proteomes" id="UP000521943"/>
    </source>
</evidence>
<feature type="transmembrane region" description="Helical" evidence="1">
    <location>
        <begin position="115"/>
        <end position="133"/>
    </location>
</feature>